<dbReference type="GO" id="GO:0031177">
    <property type="term" value="F:phosphopantetheine binding"/>
    <property type="evidence" value="ECO:0007669"/>
    <property type="project" value="InterPro"/>
</dbReference>
<keyword evidence="3" id="KW-0596">Phosphopantetheine</keyword>
<dbReference type="Gene3D" id="3.30.559.30">
    <property type="entry name" value="Nonribosomal peptide synthetase, condensation domain"/>
    <property type="match status" value="2"/>
</dbReference>
<dbReference type="InterPro" id="IPR025110">
    <property type="entry name" value="AMP-bd_C"/>
</dbReference>
<evidence type="ECO:0000313" key="7">
    <source>
        <dbReference type="EMBL" id="MBD1372690.1"/>
    </source>
</evidence>
<dbReference type="InterPro" id="IPR001242">
    <property type="entry name" value="Condensation_dom"/>
</dbReference>
<dbReference type="InterPro" id="IPR000873">
    <property type="entry name" value="AMP-dep_synth/lig_dom"/>
</dbReference>
<dbReference type="InterPro" id="IPR009081">
    <property type="entry name" value="PP-bd_ACP"/>
</dbReference>
<dbReference type="FunFam" id="1.10.1200.10:FF:000005">
    <property type="entry name" value="Nonribosomal peptide synthetase 1"/>
    <property type="match status" value="1"/>
</dbReference>
<dbReference type="CDD" id="cd12117">
    <property type="entry name" value="A_NRPS_Srf_like"/>
    <property type="match status" value="1"/>
</dbReference>
<dbReference type="InterPro" id="IPR006162">
    <property type="entry name" value="Ppantetheine_attach_site"/>
</dbReference>
<dbReference type="SMART" id="SM00823">
    <property type="entry name" value="PKS_PP"/>
    <property type="match status" value="1"/>
</dbReference>
<dbReference type="SUPFAM" id="SSF56801">
    <property type="entry name" value="Acetyl-CoA synthetase-like"/>
    <property type="match status" value="1"/>
</dbReference>
<dbReference type="PROSITE" id="PS00455">
    <property type="entry name" value="AMP_BINDING"/>
    <property type="match status" value="1"/>
</dbReference>
<dbReference type="FunFam" id="3.40.50.980:FF:000001">
    <property type="entry name" value="Non-ribosomal peptide synthetase"/>
    <property type="match status" value="1"/>
</dbReference>
<dbReference type="SUPFAM" id="SSF47336">
    <property type="entry name" value="ACP-like"/>
    <property type="match status" value="1"/>
</dbReference>
<proteinExistence type="inferred from homology"/>
<evidence type="ECO:0000259" key="6">
    <source>
        <dbReference type="PROSITE" id="PS50075"/>
    </source>
</evidence>
<keyword evidence="8" id="KW-1185">Reference proteome</keyword>
<dbReference type="CDD" id="cd19531">
    <property type="entry name" value="LCL_NRPS-like"/>
    <property type="match status" value="2"/>
</dbReference>
<dbReference type="Pfam" id="PF13193">
    <property type="entry name" value="AMP-binding_C"/>
    <property type="match status" value="1"/>
</dbReference>
<dbReference type="Pfam" id="PF00501">
    <property type="entry name" value="AMP-binding"/>
    <property type="match status" value="1"/>
</dbReference>
<dbReference type="InterPro" id="IPR020845">
    <property type="entry name" value="AMP-binding_CS"/>
</dbReference>
<evidence type="ECO:0000256" key="4">
    <source>
        <dbReference type="ARBA" id="ARBA00022553"/>
    </source>
</evidence>
<dbReference type="Proteomes" id="UP000661691">
    <property type="component" value="Unassembled WGS sequence"/>
</dbReference>
<dbReference type="Gene3D" id="1.10.1200.10">
    <property type="entry name" value="ACP-like"/>
    <property type="match status" value="1"/>
</dbReference>
<dbReference type="Gene3D" id="3.40.50.980">
    <property type="match status" value="2"/>
</dbReference>
<dbReference type="FunFam" id="3.40.50.12780:FF:000012">
    <property type="entry name" value="Non-ribosomal peptide synthetase"/>
    <property type="match status" value="1"/>
</dbReference>
<evidence type="ECO:0000313" key="8">
    <source>
        <dbReference type="Proteomes" id="UP000661691"/>
    </source>
</evidence>
<dbReference type="Gene3D" id="3.30.300.30">
    <property type="match status" value="1"/>
</dbReference>
<evidence type="ECO:0000256" key="3">
    <source>
        <dbReference type="ARBA" id="ARBA00022450"/>
    </source>
</evidence>
<dbReference type="PROSITE" id="PS50075">
    <property type="entry name" value="CARRIER"/>
    <property type="match status" value="1"/>
</dbReference>
<dbReference type="EMBL" id="JACXAH010000013">
    <property type="protein sequence ID" value="MBD1372690.1"/>
    <property type="molecule type" value="Genomic_DNA"/>
</dbReference>
<dbReference type="InterPro" id="IPR020806">
    <property type="entry name" value="PKS_PP-bd"/>
</dbReference>
<accession>A0A926RTD7</accession>
<dbReference type="Gene3D" id="2.30.38.10">
    <property type="entry name" value="Luciferase, Domain 3"/>
    <property type="match status" value="1"/>
</dbReference>
<dbReference type="InterPro" id="IPR045851">
    <property type="entry name" value="AMP-bd_C_sf"/>
</dbReference>
<keyword evidence="5" id="KW-0045">Antibiotic biosynthesis</keyword>
<keyword evidence="4" id="KW-0597">Phosphoprotein</keyword>
<dbReference type="NCBIfam" id="TIGR01733">
    <property type="entry name" value="AA-adenyl-dom"/>
    <property type="match status" value="1"/>
</dbReference>
<reference evidence="7" key="1">
    <citation type="submission" date="2020-09" db="EMBL/GenBank/DDBJ databases">
        <title>A novel bacterium of genus Hazenella, isolated from South China Sea.</title>
        <authorList>
            <person name="Huang H."/>
            <person name="Mo K."/>
            <person name="Hu Y."/>
        </authorList>
    </citation>
    <scope>NUCLEOTIDE SEQUENCE</scope>
    <source>
        <strain evidence="7">IB182357</strain>
    </source>
</reference>
<dbReference type="InterPro" id="IPR010071">
    <property type="entry name" value="AA_adenyl_dom"/>
</dbReference>
<dbReference type="PANTHER" id="PTHR45527">
    <property type="entry name" value="NONRIBOSOMAL PEPTIDE SYNTHETASE"/>
    <property type="match status" value="1"/>
</dbReference>
<dbReference type="Gene3D" id="3.30.559.10">
    <property type="entry name" value="Chloramphenicol acetyltransferase-like domain"/>
    <property type="match status" value="2"/>
</dbReference>
<dbReference type="InterPro" id="IPR036736">
    <property type="entry name" value="ACP-like_sf"/>
</dbReference>
<evidence type="ECO:0000256" key="5">
    <source>
        <dbReference type="ARBA" id="ARBA00023194"/>
    </source>
</evidence>
<comment type="cofactor">
    <cofactor evidence="1">
        <name>pantetheine 4'-phosphate</name>
        <dbReference type="ChEBI" id="CHEBI:47942"/>
    </cofactor>
</comment>
<dbReference type="FunFam" id="2.30.38.10:FF:000001">
    <property type="entry name" value="Non-ribosomal peptide synthetase PvdI"/>
    <property type="match status" value="1"/>
</dbReference>
<comment type="similarity">
    <text evidence="2">Belongs to the ATP-dependent AMP-binding enzyme family.</text>
</comment>
<evidence type="ECO:0000256" key="1">
    <source>
        <dbReference type="ARBA" id="ARBA00001957"/>
    </source>
</evidence>
<organism evidence="7 8">
    <name type="scientific">Polycladospora coralii</name>
    <dbReference type="NCBI Taxonomy" id="2771432"/>
    <lineage>
        <taxon>Bacteria</taxon>
        <taxon>Bacillati</taxon>
        <taxon>Bacillota</taxon>
        <taxon>Bacilli</taxon>
        <taxon>Bacillales</taxon>
        <taxon>Thermoactinomycetaceae</taxon>
        <taxon>Polycladospora</taxon>
    </lineage>
</organism>
<dbReference type="Pfam" id="PF00668">
    <property type="entry name" value="Condensation"/>
    <property type="match status" value="2"/>
</dbReference>
<dbReference type="GO" id="GO:0017000">
    <property type="term" value="P:antibiotic biosynthetic process"/>
    <property type="evidence" value="ECO:0007669"/>
    <property type="project" value="UniProtKB-KW"/>
</dbReference>
<protein>
    <submittedName>
        <fullName evidence="7">Amino acid adenylation domain-containing protein</fullName>
    </submittedName>
</protein>
<name>A0A926RTD7_9BACL</name>
<dbReference type="Pfam" id="PF00550">
    <property type="entry name" value="PP-binding"/>
    <property type="match status" value="1"/>
</dbReference>
<sequence>MSDFELYESSSAQKRIYLVNQLHGIHTTYNLPFVMIVEGKLNKSRLSTAVTQLIQRHETLRTSFVEEKGEVLQKVYEYLDVSVIDRGTVTKDQIDDLVQAFIRPFDLQSGPLFRIELAELSFDKHILMMDVHHIIADGTSMQTIFEEIMAVYNGAELPELDVQYVDFAIWQNDFFQTEVMKTQEAFWMDTFAEEIPILDLPLDFPRPSVQSFNGDKYSFTLDADLTSKIHQFTRQEGITLYMFLLAVYNLFMYRYSGQERIIIGSPIAGRKHVEFEKMIGMFVNTLAMLNEPKGEKSFRSFLQEVKENALQAYENQDFQFEELVRKLDIPRNSGRHPIFDTMLVLQNTDKTAIEMDGLTFTPYQIKCKTTKFDLLVEVFDHENELKINFEYNTGLFQKETIQRMATHFSNLVQNTLMNPENKLFEYEMISEVEKQKILFDFNDTQFDYPREKSITQLFEEQVEKKANHIALIYQDHTLTYQELNNRSNQLARALRKKGIKSGEVIGLITDRSIEMIISILAILKAGGVYLPIEPNQPEKRIHYMLEDSSVNLLLVQREGMIPNRYSGEILRLDEKDWTKELTDNLFIMNQPQDLAYVIYTSGSTGKPKGSLNTHQNVIKTINNGVISVDETDRILQLANYAFDGSTYEIYTALLQGAPLVLVPKEALLNTVEITRLIRKHKITSTCMTTSLFNTIVDLDTDCLRGMRKLLFGGEKASVKHVQKALNVMGAHRLINAYGPTETTVFATLYSVDDRAMNMNTIPIGYPVHNTTVYILGDHNQLQPIGVPGELCIGGEGLAKCYLNRPELTEERFVMNPYTQERMYRTGDLVRWLPDGNIEYFDRIDSQVKIRGNRIELDEIEIKLLEHAAICETVLVARTDEGGHSYLCCYLVTNGDWTVSELRDHLKCSLPEYMIPSYFVELEKLPLTSSGKLDKKSLPEPNGNLEMHEAYQAPTNRVENMLVQIFEEILGVRSVGIHDNFFELGGHSLKATKLVAHVHKKLEVELPIQEVFAHPTVKEMAMYIRNAEENPYASIQPIKKQEHYALSPAQKRMYIMNQMDPSSTVFNISDTMMVKGKLDYEWFENVFKQMIERHESLRTSISLREGEPVQIVHDEIPFQIDIMEEEWESINDNLIKRFIRPFDLHKAPLIRVGLIKVDSDTHLFILDIHHIVVDGTSIGILSDEFVRLCRGEALRPLRIQYKDFVAWQNDILQSEITKKQEIYWLDQFHGDIPVLQLPTDYPRKMDVDYKGDSVQRVWNKDQLEFLKRFSRKNGTTLFITLLTAYNILLHKYTAQDDIVVGTPIAGRQHIDLENIVGMFVNTLAIRNYPRADKTVRELIKEVKENVFKAYENQGYPLEELVAKLGTYRDVSRNPLFDTMLVIQNMDIPDIQVDHLQFQPYQRGTGTSQGDLTWIVNEKADSLSIEVEYRANLFKRETIEAMVQDFFTVLQKMEENMDELIVDLSIREKKIVREVEWLAALEDDFVLF</sequence>
<dbReference type="InterPro" id="IPR023213">
    <property type="entry name" value="CAT-like_dom_sf"/>
</dbReference>
<dbReference type="SUPFAM" id="SSF52777">
    <property type="entry name" value="CoA-dependent acyltransferases"/>
    <property type="match status" value="4"/>
</dbReference>
<gene>
    <name evidence="7" type="ORF">IC620_10015</name>
</gene>
<dbReference type="GO" id="GO:0043041">
    <property type="term" value="P:amino acid activation for nonribosomal peptide biosynthetic process"/>
    <property type="evidence" value="ECO:0007669"/>
    <property type="project" value="TreeGrafter"/>
</dbReference>
<dbReference type="GO" id="GO:0005829">
    <property type="term" value="C:cytosol"/>
    <property type="evidence" value="ECO:0007669"/>
    <property type="project" value="TreeGrafter"/>
</dbReference>
<dbReference type="GO" id="GO:0008610">
    <property type="term" value="P:lipid biosynthetic process"/>
    <property type="evidence" value="ECO:0007669"/>
    <property type="project" value="UniProtKB-ARBA"/>
</dbReference>
<dbReference type="PROSITE" id="PS00012">
    <property type="entry name" value="PHOSPHOPANTETHEINE"/>
    <property type="match status" value="1"/>
</dbReference>
<dbReference type="PANTHER" id="PTHR45527:SF1">
    <property type="entry name" value="FATTY ACID SYNTHASE"/>
    <property type="match status" value="1"/>
</dbReference>
<feature type="domain" description="Carrier" evidence="6">
    <location>
        <begin position="952"/>
        <end position="1027"/>
    </location>
</feature>
<evidence type="ECO:0000256" key="2">
    <source>
        <dbReference type="ARBA" id="ARBA00006432"/>
    </source>
</evidence>
<dbReference type="GO" id="GO:0003824">
    <property type="term" value="F:catalytic activity"/>
    <property type="evidence" value="ECO:0007669"/>
    <property type="project" value="InterPro"/>
</dbReference>
<dbReference type="RefSeq" id="WP_191142092.1">
    <property type="nucleotide sequence ID" value="NZ_JACXAH010000013.1"/>
</dbReference>
<comment type="caution">
    <text evidence="7">The sequence shown here is derived from an EMBL/GenBank/DDBJ whole genome shotgun (WGS) entry which is preliminary data.</text>
</comment>
<dbReference type="GO" id="GO:0044550">
    <property type="term" value="P:secondary metabolite biosynthetic process"/>
    <property type="evidence" value="ECO:0007669"/>
    <property type="project" value="TreeGrafter"/>
</dbReference>